<dbReference type="Proteomes" id="UP001595621">
    <property type="component" value="Unassembled WGS sequence"/>
</dbReference>
<dbReference type="RefSeq" id="WP_248937289.1">
    <property type="nucleotide sequence ID" value="NZ_JAKILF010000008.1"/>
</dbReference>
<dbReference type="PANTHER" id="PTHR11102">
    <property type="entry name" value="SEL-1-LIKE PROTEIN"/>
    <property type="match status" value="1"/>
</dbReference>
<dbReference type="PANTHER" id="PTHR11102:SF160">
    <property type="entry name" value="ERAD-ASSOCIATED E3 UBIQUITIN-PROTEIN LIGASE COMPONENT HRD3"/>
    <property type="match status" value="1"/>
</dbReference>
<keyword evidence="3" id="KW-1185">Reference proteome</keyword>
<dbReference type="Pfam" id="PF08238">
    <property type="entry name" value="Sel1"/>
    <property type="match status" value="3"/>
</dbReference>
<dbReference type="SMART" id="SM00671">
    <property type="entry name" value="SEL1"/>
    <property type="match status" value="3"/>
</dbReference>
<sequence>MTKRWTFAVAVTALLSVSQGAWAFSVPQPDAEKVATKVAFIELNAQSGDAEAEYLLGLMYLSGRYVDQQAEVGLEWLQRAASNQHVKAIQTLADLYYDGKVVPRDLEQSVHWYQELAQTGQPYAYFRLGLIFGAGGDGIQRNCGQAVEHFNSAGDQVSLGNVAWILATCPEGEYRDGARAVELSLELLKHDEQDPSILDNLAAAYAETGDFAAAVSTQQKAIDALRQRPEVADISEFQQRLQIYLQKRAYREVIPLL</sequence>
<dbReference type="Gene3D" id="1.25.40.10">
    <property type="entry name" value="Tetratricopeptide repeat domain"/>
    <property type="match status" value="2"/>
</dbReference>
<evidence type="ECO:0000256" key="1">
    <source>
        <dbReference type="SAM" id="SignalP"/>
    </source>
</evidence>
<comment type="caution">
    <text evidence="2">The sequence shown here is derived from an EMBL/GenBank/DDBJ whole genome shotgun (WGS) entry which is preliminary data.</text>
</comment>
<dbReference type="InterPro" id="IPR011990">
    <property type="entry name" value="TPR-like_helical_dom_sf"/>
</dbReference>
<dbReference type="SUPFAM" id="SSF81901">
    <property type="entry name" value="HCP-like"/>
    <property type="match status" value="1"/>
</dbReference>
<keyword evidence="1" id="KW-0732">Signal</keyword>
<accession>A0ABV7GAX2</accession>
<reference evidence="3" key="1">
    <citation type="journal article" date="2019" name="Int. J. Syst. Evol. Microbiol.">
        <title>The Global Catalogue of Microorganisms (GCM) 10K type strain sequencing project: providing services to taxonomists for standard genome sequencing and annotation.</title>
        <authorList>
            <consortium name="The Broad Institute Genomics Platform"/>
            <consortium name="The Broad Institute Genome Sequencing Center for Infectious Disease"/>
            <person name="Wu L."/>
            <person name="Ma J."/>
        </authorList>
    </citation>
    <scope>NUCLEOTIDE SEQUENCE [LARGE SCALE GENOMIC DNA]</scope>
    <source>
        <strain evidence="3">KCTC 52277</strain>
    </source>
</reference>
<feature type="signal peptide" evidence="1">
    <location>
        <begin position="1"/>
        <end position="23"/>
    </location>
</feature>
<feature type="chain" id="PRO_5047263500" evidence="1">
    <location>
        <begin position="24"/>
        <end position="257"/>
    </location>
</feature>
<organism evidence="2 3">
    <name type="scientific">Shewanella submarina</name>
    <dbReference type="NCBI Taxonomy" id="2016376"/>
    <lineage>
        <taxon>Bacteria</taxon>
        <taxon>Pseudomonadati</taxon>
        <taxon>Pseudomonadota</taxon>
        <taxon>Gammaproteobacteria</taxon>
        <taxon>Alteromonadales</taxon>
        <taxon>Shewanellaceae</taxon>
        <taxon>Shewanella</taxon>
    </lineage>
</organism>
<dbReference type="EMBL" id="JBHRTD010000001">
    <property type="protein sequence ID" value="MFC3136972.1"/>
    <property type="molecule type" value="Genomic_DNA"/>
</dbReference>
<proteinExistence type="predicted"/>
<name>A0ABV7GAX2_9GAMM</name>
<dbReference type="InterPro" id="IPR006597">
    <property type="entry name" value="Sel1-like"/>
</dbReference>
<evidence type="ECO:0000313" key="2">
    <source>
        <dbReference type="EMBL" id="MFC3136972.1"/>
    </source>
</evidence>
<protein>
    <submittedName>
        <fullName evidence="2">Sel1 repeat family protein</fullName>
    </submittedName>
</protein>
<dbReference type="InterPro" id="IPR050767">
    <property type="entry name" value="Sel1_AlgK"/>
</dbReference>
<gene>
    <name evidence="2" type="ORF">ACFOE0_02045</name>
</gene>
<evidence type="ECO:0000313" key="3">
    <source>
        <dbReference type="Proteomes" id="UP001595621"/>
    </source>
</evidence>